<evidence type="ECO:0000256" key="1">
    <source>
        <dbReference type="SAM" id="Phobius"/>
    </source>
</evidence>
<keyword evidence="3" id="KW-1185">Reference proteome</keyword>
<name>A0AAD6I9Z3_PENCN</name>
<reference evidence="2" key="2">
    <citation type="submission" date="2023-01" db="EMBL/GenBank/DDBJ databases">
        <authorList>
            <person name="Petersen C."/>
        </authorList>
    </citation>
    <scope>NUCLEOTIDE SEQUENCE</scope>
    <source>
        <strain evidence="2">IBT 15450</strain>
    </source>
</reference>
<evidence type="ECO:0000313" key="2">
    <source>
        <dbReference type="EMBL" id="KAJ6038573.1"/>
    </source>
</evidence>
<evidence type="ECO:0000313" key="3">
    <source>
        <dbReference type="Proteomes" id="UP001219568"/>
    </source>
</evidence>
<accession>A0AAD6I9Z3</accession>
<dbReference type="Proteomes" id="UP001219568">
    <property type="component" value="Unassembled WGS sequence"/>
</dbReference>
<dbReference type="EMBL" id="JAQJZL010000009">
    <property type="protein sequence ID" value="KAJ6038573.1"/>
    <property type="molecule type" value="Genomic_DNA"/>
</dbReference>
<reference evidence="2" key="1">
    <citation type="journal article" date="2023" name="IMA Fungus">
        <title>Comparative genomic study of the Penicillium genus elucidates a diverse pangenome and 15 lateral gene transfer events.</title>
        <authorList>
            <person name="Petersen C."/>
            <person name="Sorensen T."/>
            <person name="Nielsen M.R."/>
            <person name="Sondergaard T.E."/>
            <person name="Sorensen J.L."/>
            <person name="Fitzpatrick D.A."/>
            <person name="Frisvad J.C."/>
            <person name="Nielsen K.L."/>
        </authorList>
    </citation>
    <scope>NUCLEOTIDE SEQUENCE</scope>
    <source>
        <strain evidence="2">IBT 15450</strain>
    </source>
</reference>
<feature type="transmembrane region" description="Helical" evidence="1">
    <location>
        <begin position="13"/>
        <end position="33"/>
    </location>
</feature>
<organism evidence="2 3">
    <name type="scientific">Penicillium canescens</name>
    <dbReference type="NCBI Taxonomy" id="5083"/>
    <lineage>
        <taxon>Eukaryota</taxon>
        <taxon>Fungi</taxon>
        <taxon>Dikarya</taxon>
        <taxon>Ascomycota</taxon>
        <taxon>Pezizomycotina</taxon>
        <taxon>Eurotiomycetes</taxon>
        <taxon>Eurotiomycetidae</taxon>
        <taxon>Eurotiales</taxon>
        <taxon>Aspergillaceae</taxon>
        <taxon>Penicillium</taxon>
    </lineage>
</organism>
<keyword evidence="1" id="KW-0812">Transmembrane</keyword>
<keyword evidence="1" id="KW-1133">Transmembrane helix</keyword>
<gene>
    <name evidence="2" type="ORF">N7460_008344</name>
</gene>
<keyword evidence="1" id="KW-0472">Membrane</keyword>
<proteinExistence type="predicted"/>
<comment type="caution">
    <text evidence="2">The sequence shown here is derived from an EMBL/GenBank/DDBJ whole genome shotgun (WGS) entry which is preliminary data.</text>
</comment>
<protein>
    <submittedName>
        <fullName evidence="2">Major facilitator superfamily domain-containing protein</fullName>
    </submittedName>
</protein>
<dbReference type="AlphaFoldDB" id="A0AAD6I9Z3"/>
<sequence>MTGEAIGPIIGEAYSGFLSILGMIVLAALIIFLPETQRSIAGNGSIPLSGFHKPFVYPPRAPMVWTEDREKKKPFPETSQNDILEKGIQSLSLHL</sequence>